<feature type="coiled-coil region" evidence="1">
    <location>
        <begin position="583"/>
        <end position="657"/>
    </location>
</feature>
<feature type="coiled-coil region" evidence="1">
    <location>
        <begin position="281"/>
        <end position="315"/>
    </location>
</feature>
<gene>
    <name evidence="3" type="ORF">HINF_LOCUS40507</name>
    <name evidence="4" type="ORF">HINF_LOCUS8765</name>
</gene>
<reference evidence="3" key="1">
    <citation type="submission" date="2023-06" db="EMBL/GenBank/DDBJ databases">
        <authorList>
            <person name="Kurt Z."/>
        </authorList>
    </citation>
    <scope>NUCLEOTIDE SEQUENCE</scope>
</reference>
<feature type="region of interest" description="Disordered" evidence="2">
    <location>
        <begin position="687"/>
        <end position="716"/>
    </location>
</feature>
<feature type="region of interest" description="Disordered" evidence="2">
    <location>
        <begin position="1641"/>
        <end position="1675"/>
    </location>
</feature>
<evidence type="ECO:0000313" key="4">
    <source>
        <dbReference type="EMBL" id="CAL5985304.1"/>
    </source>
</evidence>
<proteinExistence type="predicted"/>
<feature type="compositionally biased region" description="Low complexity" evidence="2">
    <location>
        <begin position="729"/>
        <end position="754"/>
    </location>
</feature>
<evidence type="ECO:0000256" key="1">
    <source>
        <dbReference type="SAM" id="Coils"/>
    </source>
</evidence>
<evidence type="ECO:0000313" key="3">
    <source>
        <dbReference type="EMBL" id="CAI9952862.1"/>
    </source>
</evidence>
<feature type="compositionally biased region" description="Polar residues" evidence="2">
    <location>
        <begin position="422"/>
        <end position="443"/>
    </location>
</feature>
<reference evidence="4 5" key="2">
    <citation type="submission" date="2024-07" db="EMBL/GenBank/DDBJ databases">
        <authorList>
            <person name="Akdeniz Z."/>
        </authorList>
    </citation>
    <scope>NUCLEOTIDE SEQUENCE [LARGE SCALE GENOMIC DNA]</scope>
</reference>
<comment type="caution">
    <text evidence="3">The sequence shown here is derived from an EMBL/GenBank/DDBJ whole genome shotgun (WGS) entry which is preliminary data.</text>
</comment>
<accession>A0AA86QGL0</accession>
<evidence type="ECO:0000256" key="2">
    <source>
        <dbReference type="SAM" id="MobiDB-lite"/>
    </source>
</evidence>
<keyword evidence="5" id="KW-1185">Reference proteome</keyword>
<dbReference type="Proteomes" id="UP001642409">
    <property type="component" value="Unassembled WGS sequence"/>
</dbReference>
<name>A0AA86QGL0_9EUKA</name>
<feature type="region of interest" description="Disordered" evidence="2">
    <location>
        <begin position="729"/>
        <end position="783"/>
    </location>
</feature>
<feature type="coiled-coil region" evidence="1">
    <location>
        <begin position="225"/>
        <end position="252"/>
    </location>
</feature>
<protein>
    <submittedName>
        <fullName evidence="3">Uncharacterized protein</fullName>
    </submittedName>
</protein>
<feature type="region of interest" description="Disordered" evidence="2">
    <location>
        <begin position="422"/>
        <end position="456"/>
    </location>
</feature>
<dbReference type="EMBL" id="CATOUU010000834">
    <property type="protein sequence ID" value="CAI9952862.1"/>
    <property type="molecule type" value="Genomic_DNA"/>
</dbReference>
<feature type="compositionally biased region" description="Low complexity" evidence="2">
    <location>
        <begin position="1656"/>
        <end position="1665"/>
    </location>
</feature>
<dbReference type="EMBL" id="CAXDID020000018">
    <property type="protein sequence ID" value="CAL5985304.1"/>
    <property type="molecule type" value="Genomic_DNA"/>
</dbReference>
<feature type="compositionally biased region" description="Polar residues" evidence="2">
    <location>
        <begin position="762"/>
        <end position="778"/>
    </location>
</feature>
<feature type="compositionally biased region" description="Polar residues" evidence="2">
    <location>
        <begin position="687"/>
        <end position="704"/>
    </location>
</feature>
<keyword evidence="1" id="KW-0175">Coiled coil</keyword>
<feature type="compositionally biased region" description="Basic and acidic residues" evidence="2">
    <location>
        <begin position="1642"/>
        <end position="1651"/>
    </location>
</feature>
<evidence type="ECO:0000313" key="5">
    <source>
        <dbReference type="Proteomes" id="UP001642409"/>
    </source>
</evidence>
<feature type="coiled-coil region" evidence="1">
    <location>
        <begin position="126"/>
        <end position="160"/>
    </location>
</feature>
<organism evidence="3">
    <name type="scientific">Hexamita inflata</name>
    <dbReference type="NCBI Taxonomy" id="28002"/>
    <lineage>
        <taxon>Eukaryota</taxon>
        <taxon>Metamonada</taxon>
        <taxon>Diplomonadida</taxon>
        <taxon>Hexamitidae</taxon>
        <taxon>Hexamitinae</taxon>
        <taxon>Hexamita</taxon>
    </lineage>
</organism>
<sequence length="1675" mass="193757">MSSTTKQRDMLGVIDAMDKEVEKSYELADLSLTTQKEVKVLIYNLKAYNNQAIDQQFQFLKSQIEKRQVYVMFEPLLNCDPLTDHKVPKSLLPIYIDAVNRSLDELHNISEEMIKNQIIQAFGRTYKQEIDQKYKLQTRIEQLEIELNRFQNQASVQANIIQTLQQAIANEKQKFVKEIQAMKEQIYQRQRLGNKFEPDFNEIPQVQDVLQLPSLSVDVLRSRTAKEFKSEATKMAAELRLLKQQCQVLQKESTEGKKHKADLERLQGSHLLLQEDFKKLLKQSDFETDLLNQKIKELEEKFESQKILFEDTQIQKQFLTQQIGERNARIEQLAPFEEKYRSLNSEAQKLKVRGEKAQRDLEKSLADFAALKEIEAKLQIESAQNLTELSRTQTLLNETQSEYTAALAKIDDLVEQNNNLQTQLESSTISRPDSDINSGANSRQSKKRVTRSVKHEEVQVPDDHKVILQPAFNFSQIAKPPIQPNPQLLMQQELMLQKQKEQELGYIWTLEDVDDVMKKLYQQAELQRTAKKTAVGHTAPQQEHIKLLWQKMVASGTVRQSKELFEAAMKRHTEQILSKKLSVENSEKNVQMVAQAIQELIEKADKSVDKQMQEIKVRNDKQKELEEQLKEYQEKEVMQAEEEKQAKLEKVESFAKDIKGNISESLKKKMNLSSKASSTTLNQNLASKASTNQMNPQQKGTNVMGTPMKGAENNGAPIFRSQTLNIQNVSNSANNSSNNSANNSTNMQPNNQPNGKGPSGLTRKQPNHLQSKSMSIDSKSGEAVSLDEQIMQMTQQMQDGQNQSPHKSTNAIMVDKHVEIDELNFSPDENDEQLIDSRTDIKENIKSANKKRRPTPKMKDLARNTDMQLTTDLALIEGEIGDEDNENNGDDNEDDVNYDRQLIEFNPQLIIDNHNDQEIDDNLRNQIRTVASHLSLMAQEQSSDYYEEDQEDDEIISQIYDELNEDMEVNEDKKNPSEVNKVNMQLMNPIDLVNQVNNNIQMQNKQNNLMRLQKKRRTISPQNNINHMKSSQALTVNKFVQKIQSKPLNKQQKDDIKSQVDISIDAQMQKITQNPQRKHKKDKTELNQQIDETNRLLIKTVFKNQLLDKILVETDFQKDDEKDQNNKTKQEELLQEIYSPEFQLNVAVQNTITEEQAFALQSLIYNPMTIRRIVQHAPEMTPEQLDIIANLYEPSTQQQLQNNQLRKPMLNHLIIKTIQNQDLMDKLTNQKIKPQIFERGREEVRRIMKSQDQPVKEFNPVQFAANVHAVVINGKQFQEQHLLQARVKNVLKSNMYDDLIKGVASKQTCKQLLNILKDQQLMQIFLTSDFDKQVSKKLFKLYSRDSLRQLEGNLPSQNLLFLAGEVFLEPQICQAIFNNQLSNEELNSFVQRRRYEMQQIATQKQIKENLLDPELVKQMSTGIMDKRAAQAIYKTFYQKQTADRLGQQKFSKDAAEMISSVLYNPEYANQLRYPEKMEPTVAKMFAHTIYSDELLKIITLGQNQERTVKTCVDIVKQTAPVKPKFANDPFRVQIISSVVLNKQKKMHQSVNNDTDQVFVAHIPSTKTAQIDYTQRLEEPKVITIDRAPPSLIKTFQIPDRTYENLKKNRTQMIEQRRRIGDIRHKGKNNVSVVVVKQMNEQELDKQDDIMQRKIQSKSNSPTKSKSPTRKDRENK</sequence>